<dbReference type="EMBL" id="JAVCWF010000001">
    <property type="protein sequence ID" value="MDQ7937539.1"/>
    <property type="molecule type" value="Genomic_DNA"/>
</dbReference>
<accession>A0ABU1A9E1</accession>
<keyword evidence="2" id="KW-1185">Reference proteome</keyword>
<organism evidence="1 2">
    <name type="scientific">Lactiplantibacillus brownii</name>
    <dbReference type="NCBI Taxonomy" id="3069269"/>
    <lineage>
        <taxon>Bacteria</taxon>
        <taxon>Bacillati</taxon>
        <taxon>Bacillota</taxon>
        <taxon>Bacilli</taxon>
        <taxon>Lactobacillales</taxon>
        <taxon>Lactobacillaceae</taxon>
        <taxon>Lactiplantibacillus</taxon>
    </lineage>
</organism>
<evidence type="ECO:0000313" key="2">
    <source>
        <dbReference type="Proteomes" id="UP001227831"/>
    </source>
</evidence>
<evidence type="ECO:0000313" key="1">
    <source>
        <dbReference type="EMBL" id="MDQ7937539.1"/>
    </source>
</evidence>
<name>A0ABU1A9E1_9LACO</name>
<proteinExistence type="predicted"/>
<dbReference type="InterPro" id="IPR011055">
    <property type="entry name" value="Dup_hybrid_motif"/>
</dbReference>
<sequence>MWLLHRSQTKESLAIPVNGQSITQQNLPAQTRLAIRPTTEAVHAPIDGEVRELTTQGMLLTSINDHQYWLGLRDNQTDRVSRGQFDWQVRVGDSVSPLTLLGTLDSAALAHSIVICDELIPASTNHEIPNYAGLTTSFD</sequence>
<comment type="caution">
    <text evidence="1">The sequence shown here is derived from an EMBL/GenBank/DDBJ whole genome shotgun (WGS) entry which is preliminary data.</text>
</comment>
<evidence type="ECO:0008006" key="3">
    <source>
        <dbReference type="Google" id="ProtNLM"/>
    </source>
</evidence>
<gene>
    <name evidence="1" type="ORF">RA086_07840</name>
</gene>
<dbReference type="Proteomes" id="UP001227831">
    <property type="component" value="Unassembled WGS sequence"/>
</dbReference>
<dbReference type="SUPFAM" id="SSF51261">
    <property type="entry name" value="Duplicated hybrid motif"/>
    <property type="match status" value="1"/>
</dbReference>
<reference evidence="1 2" key="1">
    <citation type="journal article" date="2023" name="Int. J. Syst. Evol. Microbiol.">
        <title>Lactiplantibacillus brownii sp. nov., a novel psychrotolerant species isolated from sauerkraut.</title>
        <authorList>
            <person name="Heng Y.C."/>
            <person name="Silvaraju S."/>
            <person name="Lee J.K.Y."/>
            <person name="Kittelmann S."/>
        </authorList>
    </citation>
    <scope>NUCLEOTIDE SEQUENCE [LARGE SCALE GENOMIC DNA]</scope>
    <source>
        <strain evidence="1 2">WILCCON 0030</strain>
    </source>
</reference>
<protein>
    <recommendedName>
        <fullName evidence="3">PTS EIIA type-1 domain-containing protein</fullName>
    </recommendedName>
</protein>
<dbReference type="RefSeq" id="WP_308703280.1">
    <property type="nucleotide sequence ID" value="NZ_AP027463.1"/>
</dbReference>